<sequence length="433" mass="47899">MPFTFSRQFQAVALGCAFFFSRNGVWAAAENLGGSQQQQCRWNLAGPLAWREKGVDTCGRPVDDKAAGQRIWSYTPACAHPESGEGAPYCVYSYKENRGGSGLSVLATPEVAADIEGFLGDPNPTWLHSQAQRYYQDPQLENRAFEVRDVPGKGKGAIATRLIRAGEVLIRESPAILNIPQLPKGVLPAQVGGMFELAVKQLPERQQKRVVGLSRGDADDGGVDMSGDAINRVLNTNSFGIHVKDHFMAALCPDIARINHACRPNMFTRFSHETFTMEAVAYADIQSGEELHLSYLPLNLLSEDRKAMIQQWGFNCTCSLCSSPDKASESDRNKRRIQEILDQLQEESNRTPEKVETFAQELFKLLDAERLMFEAGNFASLLTGVYYSMGEMKKARQVASTAVSNNTLYLGHDSVKVQSAKELVEMLAAMDWS</sequence>
<accession>A0AAV9GJV9</accession>
<reference evidence="3" key="1">
    <citation type="journal article" date="2023" name="Mol. Phylogenet. Evol.">
        <title>Genome-scale phylogeny and comparative genomics of the fungal order Sordariales.</title>
        <authorList>
            <person name="Hensen N."/>
            <person name="Bonometti L."/>
            <person name="Westerberg I."/>
            <person name="Brannstrom I.O."/>
            <person name="Guillou S."/>
            <person name="Cros-Aarteil S."/>
            <person name="Calhoun S."/>
            <person name="Haridas S."/>
            <person name="Kuo A."/>
            <person name="Mondo S."/>
            <person name="Pangilinan J."/>
            <person name="Riley R."/>
            <person name="LaButti K."/>
            <person name="Andreopoulos B."/>
            <person name="Lipzen A."/>
            <person name="Chen C."/>
            <person name="Yan M."/>
            <person name="Daum C."/>
            <person name="Ng V."/>
            <person name="Clum A."/>
            <person name="Steindorff A."/>
            <person name="Ohm R.A."/>
            <person name="Martin F."/>
            <person name="Silar P."/>
            <person name="Natvig D.O."/>
            <person name="Lalanne C."/>
            <person name="Gautier V."/>
            <person name="Ament-Velasquez S.L."/>
            <person name="Kruys A."/>
            <person name="Hutchinson M.I."/>
            <person name="Powell A.J."/>
            <person name="Barry K."/>
            <person name="Miller A.N."/>
            <person name="Grigoriev I.V."/>
            <person name="Debuchy R."/>
            <person name="Gladieux P."/>
            <person name="Hiltunen Thoren M."/>
            <person name="Johannesson H."/>
        </authorList>
    </citation>
    <scope>NUCLEOTIDE SEQUENCE</scope>
    <source>
        <strain evidence="3">PSN243</strain>
    </source>
</reference>
<dbReference type="Gene3D" id="1.25.40.10">
    <property type="entry name" value="Tetratricopeptide repeat domain"/>
    <property type="match status" value="1"/>
</dbReference>
<keyword evidence="1" id="KW-0732">Signal</keyword>
<evidence type="ECO:0000259" key="2">
    <source>
        <dbReference type="PROSITE" id="PS50280"/>
    </source>
</evidence>
<organism evidence="3 4">
    <name type="scientific">Podospora aff. communis PSN243</name>
    <dbReference type="NCBI Taxonomy" id="3040156"/>
    <lineage>
        <taxon>Eukaryota</taxon>
        <taxon>Fungi</taxon>
        <taxon>Dikarya</taxon>
        <taxon>Ascomycota</taxon>
        <taxon>Pezizomycotina</taxon>
        <taxon>Sordariomycetes</taxon>
        <taxon>Sordariomycetidae</taxon>
        <taxon>Sordariales</taxon>
        <taxon>Podosporaceae</taxon>
        <taxon>Podospora</taxon>
    </lineage>
</organism>
<evidence type="ECO:0000256" key="1">
    <source>
        <dbReference type="SAM" id="SignalP"/>
    </source>
</evidence>
<dbReference type="PROSITE" id="PS50280">
    <property type="entry name" value="SET"/>
    <property type="match status" value="1"/>
</dbReference>
<dbReference type="Proteomes" id="UP001321760">
    <property type="component" value="Unassembled WGS sequence"/>
</dbReference>
<evidence type="ECO:0000313" key="4">
    <source>
        <dbReference type="Proteomes" id="UP001321760"/>
    </source>
</evidence>
<evidence type="ECO:0000313" key="3">
    <source>
        <dbReference type="EMBL" id="KAK4448780.1"/>
    </source>
</evidence>
<dbReference type="CDD" id="cd20071">
    <property type="entry name" value="SET_SMYD"/>
    <property type="match status" value="1"/>
</dbReference>
<feature type="domain" description="SET" evidence="2">
    <location>
        <begin position="143"/>
        <end position="296"/>
    </location>
</feature>
<proteinExistence type="predicted"/>
<comment type="caution">
    <text evidence="3">The sequence shown here is derived from an EMBL/GenBank/DDBJ whole genome shotgun (WGS) entry which is preliminary data.</text>
</comment>
<dbReference type="Pfam" id="PF00856">
    <property type="entry name" value="SET"/>
    <property type="match status" value="1"/>
</dbReference>
<dbReference type="AlphaFoldDB" id="A0AAV9GJV9"/>
<dbReference type="InterPro" id="IPR046341">
    <property type="entry name" value="SET_dom_sf"/>
</dbReference>
<keyword evidence="4" id="KW-1185">Reference proteome</keyword>
<dbReference type="PANTHER" id="PTHR47332">
    <property type="entry name" value="SET DOMAIN-CONTAINING PROTEIN 5"/>
    <property type="match status" value="1"/>
</dbReference>
<dbReference type="SMART" id="SM00317">
    <property type="entry name" value="SET"/>
    <property type="match status" value="1"/>
</dbReference>
<reference evidence="3" key="2">
    <citation type="submission" date="2023-05" db="EMBL/GenBank/DDBJ databases">
        <authorList>
            <consortium name="Lawrence Berkeley National Laboratory"/>
            <person name="Steindorff A."/>
            <person name="Hensen N."/>
            <person name="Bonometti L."/>
            <person name="Westerberg I."/>
            <person name="Brannstrom I.O."/>
            <person name="Guillou S."/>
            <person name="Cros-Aarteil S."/>
            <person name="Calhoun S."/>
            <person name="Haridas S."/>
            <person name="Kuo A."/>
            <person name="Mondo S."/>
            <person name="Pangilinan J."/>
            <person name="Riley R."/>
            <person name="Labutti K."/>
            <person name="Andreopoulos B."/>
            <person name="Lipzen A."/>
            <person name="Chen C."/>
            <person name="Yanf M."/>
            <person name="Daum C."/>
            <person name="Ng V."/>
            <person name="Clum A."/>
            <person name="Ohm R."/>
            <person name="Martin F."/>
            <person name="Silar P."/>
            <person name="Natvig D."/>
            <person name="Lalanne C."/>
            <person name="Gautier V."/>
            <person name="Ament-Velasquez S.L."/>
            <person name="Kruys A."/>
            <person name="Hutchinson M.I."/>
            <person name="Powell A.J."/>
            <person name="Barry K."/>
            <person name="Miller A.N."/>
            <person name="Grigoriev I.V."/>
            <person name="Debuchy R."/>
            <person name="Gladieux P."/>
            <person name="Thoren M.H."/>
            <person name="Johannesson H."/>
        </authorList>
    </citation>
    <scope>NUCLEOTIDE SEQUENCE</scope>
    <source>
        <strain evidence="3">PSN243</strain>
    </source>
</reference>
<dbReference type="InterPro" id="IPR001214">
    <property type="entry name" value="SET_dom"/>
</dbReference>
<feature type="signal peptide" evidence="1">
    <location>
        <begin position="1"/>
        <end position="27"/>
    </location>
</feature>
<protein>
    <submittedName>
        <fullName evidence="3">SET domain-containing protein 5</fullName>
    </submittedName>
</protein>
<gene>
    <name evidence="3" type="ORF">QBC34DRAFT_438894</name>
</gene>
<feature type="chain" id="PRO_5043608805" evidence="1">
    <location>
        <begin position="28"/>
        <end position="433"/>
    </location>
</feature>
<dbReference type="Gene3D" id="2.170.270.10">
    <property type="entry name" value="SET domain"/>
    <property type="match status" value="1"/>
</dbReference>
<dbReference type="InterPro" id="IPR011990">
    <property type="entry name" value="TPR-like_helical_dom_sf"/>
</dbReference>
<dbReference type="EMBL" id="MU865941">
    <property type="protein sequence ID" value="KAK4448780.1"/>
    <property type="molecule type" value="Genomic_DNA"/>
</dbReference>
<dbReference type="PANTHER" id="PTHR47332:SF6">
    <property type="entry name" value="SET DOMAIN-CONTAINING PROTEIN"/>
    <property type="match status" value="1"/>
</dbReference>
<dbReference type="SUPFAM" id="SSF82199">
    <property type="entry name" value="SET domain"/>
    <property type="match status" value="1"/>
</dbReference>
<name>A0AAV9GJV9_9PEZI</name>
<dbReference type="InterPro" id="IPR053185">
    <property type="entry name" value="SET_domain_protein"/>
</dbReference>